<evidence type="ECO:0000313" key="2">
    <source>
        <dbReference type="Proteomes" id="UP000005239"/>
    </source>
</evidence>
<accession>A0A2A6CBZ9</accession>
<evidence type="ECO:0000313" key="1">
    <source>
        <dbReference type="EnsemblMetazoa" id="PPA07579.1"/>
    </source>
</evidence>
<dbReference type="Gene3D" id="2.60.120.620">
    <property type="entry name" value="q2cbj1_9rhob like domain"/>
    <property type="match status" value="1"/>
</dbReference>
<dbReference type="Proteomes" id="UP000005239">
    <property type="component" value="Unassembled WGS sequence"/>
</dbReference>
<reference evidence="1" key="2">
    <citation type="submission" date="2022-06" db="UniProtKB">
        <authorList>
            <consortium name="EnsemblMetazoa"/>
        </authorList>
    </citation>
    <scope>IDENTIFICATION</scope>
    <source>
        <strain evidence="1">PS312</strain>
    </source>
</reference>
<keyword evidence="2" id="KW-1185">Reference proteome</keyword>
<dbReference type="AlphaFoldDB" id="A0A2A6CBZ9"/>
<sequence>MVTVCLQMSQPERGGATVFNTLGTAVFPTKLDALFWYNLKRNGTIKSSPKSQLLNNTYPFQVSNKWIHEKGQEFRRPCGLTEDAYEHYVGDLEHNE</sequence>
<organism evidence="1 2">
    <name type="scientific">Pristionchus pacificus</name>
    <name type="common">Parasitic nematode worm</name>
    <dbReference type="NCBI Taxonomy" id="54126"/>
    <lineage>
        <taxon>Eukaryota</taxon>
        <taxon>Metazoa</taxon>
        <taxon>Ecdysozoa</taxon>
        <taxon>Nematoda</taxon>
        <taxon>Chromadorea</taxon>
        <taxon>Rhabditida</taxon>
        <taxon>Rhabditina</taxon>
        <taxon>Diplogasteromorpha</taxon>
        <taxon>Diplogasteroidea</taxon>
        <taxon>Neodiplogasteridae</taxon>
        <taxon>Pristionchus</taxon>
    </lineage>
</organism>
<proteinExistence type="predicted"/>
<gene>
    <name evidence="1" type="primary">WBGene00097133</name>
</gene>
<accession>A0A8R1Y930</accession>
<protein>
    <submittedName>
        <fullName evidence="1">Uncharacterized protein</fullName>
    </submittedName>
</protein>
<reference evidence="2" key="1">
    <citation type="journal article" date="2008" name="Nat. Genet.">
        <title>The Pristionchus pacificus genome provides a unique perspective on nematode lifestyle and parasitism.</title>
        <authorList>
            <person name="Dieterich C."/>
            <person name="Clifton S.W."/>
            <person name="Schuster L.N."/>
            <person name="Chinwalla A."/>
            <person name="Delehaunty K."/>
            <person name="Dinkelacker I."/>
            <person name="Fulton L."/>
            <person name="Fulton R."/>
            <person name="Godfrey J."/>
            <person name="Minx P."/>
            <person name="Mitreva M."/>
            <person name="Roeseler W."/>
            <person name="Tian H."/>
            <person name="Witte H."/>
            <person name="Yang S.P."/>
            <person name="Wilson R.K."/>
            <person name="Sommer R.J."/>
        </authorList>
    </citation>
    <scope>NUCLEOTIDE SEQUENCE [LARGE SCALE GENOMIC DNA]</scope>
    <source>
        <strain evidence="2">PS312</strain>
    </source>
</reference>
<name>A0A2A6CBZ9_PRIPA</name>
<dbReference type="EnsemblMetazoa" id="PPA07579.1">
    <property type="protein sequence ID" value="PPA07579.1"/>
    <property type="gene ID" value="WBGene00097133"/>
</dbReference>